<dbReference type="AlphaFoldDB" id="A0A380TL59"/>
<feature type="region of interest" description="Disordered" evidence="1">
    <location>
        <begin position="212"/>
        <end position="236"/>
    </location>
</feature>
<dbReference type="OrthoDB" id="7467461at2"/>
<gene>
    <name evidence="2" type="ORF">RHIZ70P_174</name>
</gene>
<geneLocation type="plasmid" evidence="2">
    <name>1</name>
</geneLocation>
<protein>
    <recommendedName>
        <fullName evidence="3">Replication protein A</fullName>
    </recommendedName>
</protein>
<name>A0A380TL59_9HYPH</name>
<dbReference type="EMBL" id="LS974446">
    <property type="protein sequence ID" value="SUS16682.1"/>
    <property type="molecule type" value="Genomic_DNA"/>
</dbReference>
<keyword evidence="2" id="KW-0614">Plasmid</keyword>
<evidence type="ECO:0000256" key="1">
    <source>
        <dbReference type="SAM" id="MobiDB-lite"/>
    </source>
</evidence>
<accession>A0A380TL59</accession>
<proteinExistence type="predicted"/>
<evidence type="ECO:0000313" key="2">
    <source>
        <dbReference type="EMBL" id="SUS16682.1"/>
    </source>
</evidence>
<evidence type="ECO:0008006" key="3">
    <source>
        <dbReference type="Google" id="ProtNLM"/>
    </source>
</evidence>
<reference evidence="2" key="1">
    <citation type="submission" date="2018-07" db="EMBL/GenBank/DDBJ databases">
        <authorList>
            <person name="Quirk P.G."/>
            <person name="Krulwich T.A."/>
        </authorList>
    </citation>
    <scope>NUCLEOTIDE SEQUENCE</scope>
    <source>
        <strain evidence="2">T2.30D-1.1_plasmid</strain>
        <plasmid evidence="2">1</plasmid>
    </source>
</reference>
<organism evidence="2">
    <name type="scientific">Ciceribacter selenitireducens ATCC BAA-1503</name>
    <dbReference type="NCBI Taxonomy" id="1336235"/>
    <lineage>
        <taxon>Bacteria</taxon>
        <taxon>Pseudomonadati</taxon>
        <taxon>Pseudomonadota</taxon>
        <taxon>Alphaproteobacteria</taxon>
        <taxon>Hyphomicrobiales</taxon>
        <taxon>Rhizobiaceae</taxon>
        <taxon>Ciceribacter</taxon>
    </lineage>
</organism>
<dbReference type="RefSeq" id="WP_046797727.1">
    <property type="nucleotide sequence ID" value="NZ_LS974446.1"/>
</dbReference>
<sequence>MFAQIGAVLVGAPAERERTPVRRHSSAAGRCEGVFWRRTNRQEVRTILLAAKRYELAQRQPGERSGPLGSVAIEVLELFANLVDFRTGRLDPAIDTLMSKLRRSRDAIVRALKNLRAHGFLDWLRRYVPTGNEGRGPQVQQTSNAYRLSLPARAKQFLGRFGMTPPPPDDHVQAEAERQAETEAHRASLPLDELALFDVGDNPLGQALARLARSMKQRESAKQTESPSSSIKDRKT</sequence>